<evidence type="ECO:0000256" key="1">
    <source>
        <dbReference type="SAM" id="Phobius"/>
    </source>
</evidence>
<dbReference type="EMBL" id="FOAT01000036">
    <property type="protein sequence ID" value="SEL46210.1"/>
    <property type="molecule type" value="Genomic_DNA"/>
</dbReference>
<proteinExistence type="predicted"/>
<keyword evidence="1" id="KW-0472">Membrane</keyword>
<protein>
    <submittedName>
        <fullName evidence="2">Uncharacterized protein</fullName>
    </submittedName>
</protein>
<dbReference type="AlphaFoldDB" id="A0A1H7QDN7"/>
<gene>
    <name evidence="2" type="ORF">SAMN05216469_1369</name>
</gene>
<organism evidence="2 3">
    <name type="scientific">Ruminococcus albus</name>
    <dbReference type="NCBI Taxonomy" id="1264"/>
    <lineage>
        <taxon>Bacteria</taxon>
        <taxon>Bacillati</taxon>
        <taxon>Bacillota</taxon>
        <taxon>Clostridia</taxon>
        <taxon>Eubacteriales</taxon>
        <taxon>Oscillospiraceae</taxon>
        <taxon>Ruminococcus</taxon>
    </lineage>
</organism>
<evidence type="ECO:0000313" key="2">
    <source>
        <dbReference type="EMBL" id="SEL46210.1"/>
    </source>
</evidence>
<sequence>MIYTNRQRLKKIIRSVLVVILCLYFAYLGLIFFGIVRYAYRSTKLHEKTSFTDQETKILWSELGLDYIDLDISKAYYNIYSHRLFVVSEGFDNIDAEIEYLKQFNEDVHIGDMVKNENKTDDDKRNNIQEILGIRYNTDIDNENKSIVCITYEENGKYYLRFYKSGAAMIEADEDFTYIKSRIKTYEKTTFTDQEKKNLWSELGLEYIDLDISKANYRSSQNRVEKLFVISEGFDSIDAELEYLKQFKGNENVCQGQENHKIYNISYNTFIDHSNLLIECTTYKENGKYYLKFIKNEAEHSGNNTILYEMFGIDDSGKQ</sequence>
<keyword evidence="1" id="KW-0812">Transmembrane</keyword>
<reference evidence="2 3" key="1">
    <citation type="submission" date="2016-10" db="EMBL/GenBank/DDBJ databases">
        <authorList>
            <person name="de Groot N.N."/>
        </authorList>
    </citation>
    <scope>NUCLEOTIDE SEQUENCE [LARGE SCALE GENOMIC DNA]</scope>
    <source>
        <strain evidence="2 3">KH2T6</strain>
    </source>
</reference>
<name>A0A1H7QDN7_RUMAL</name>
<feature type="transmembrane region" description="Helical" evidence="1">
    <location>
        <begin position="12"/>
        <end position="40"/>
    </location>
</feature>
<dbReference type="Proteomes" id="UP000186015">
    <property type="component" value="Unassembled WGS sequence"/>
</dbReference>
<keyword evidence="1" id="KW-1133">Transmembrane helix</keyword>
<accession>A0A1H7QDN7</accession>
<evidence type="ECO:0000313" key="3">
    <source>
        <dbReference type="Proteomes" id="UP000186015"/>
    </source>
</evidence>